<dbReference type="Gene3D" id="3.40.630.30">
    <property type="match status" value="1"/>
</dbReference>
<dbReference type="InterPro" id="IPR016181">
    <property type="entry name" value="Acyl_CoA_acyltransferase"/>
</dbReference>
<evidence type="ECO:0000313" key="4">
    <source>
        <dbReference type="Proteomes" id="UP001500784"/>
    </source>
</evidence>
<gene>
    <name evidence="3" type="ORF">GCM10009688_12110</name>
</gene>
<feature type="domain" description="N-acetyltransferase" evidence="2">
    <location>
        <begin position="4"/>
        <end position="92"/>
    </location>
</feature>
<name>A0ABN2P0M3_9MICC</name>
<evidence type="ECO:0000313" key="3">
    <source>
        <dbReference type="EMBL" id="GAA1909177.1"/>
    </source>
</evidence>
<accession>A0ABN2P0M3</accession>
<dbReference type="Proteomes" id="UP001500784">
    <property type="component" value="Unassembled WGS sequence"/>
</dbReference>
<reference evidence="3 4" key="1">
    <citation type="journal article" date="2019" name="Int. J. Syst. Evol. Microbiol.">
        <title>The Global Catalogue of Microorganisms (GCM) 10K type strain sequencing project: providing services to taxonomists for standard genome sequencing and annotation.</title>
        <authorList>
            <consortium name="The Broad Institute Genomics Platform"/>
            <consortium name="The Broad Institute Genome Sequencing Center for Infectious Disease"/>
            <person name="Wu L."/>
            <person name="Ma J."/>
        </authorList>
    </citation>
    <scope>NUCLEOTIDE SEQUENCE [LARGE SCALE GENOMIC DNA]</scope>
    <source>
        <strain evidence="3 4">JCM 13316</strain>
    </source>
</reference>
<dbReference type="RefSeq" id="WP_211372332.1">
    <property type="nucleotide sequence ID" value="NZ_BAAALV010000002.1"/>
</dbReference>
<feature type="domain" description="N-acetyltransferase" evidence="1">
    <location>
        <begin position="1"/>
        <end position="106"/>
    </location>
</feature>
<dbReference type="Pfam" id="PF14542">
    <property type="entry name" value="Acetyltransf_CG"/>
    <property type="match status" value="1"/>
</dbReference>
<dbReference type="InterPro" id="IPR031165">
    <property type="entry name" value="GNAT_YJDJ"/>
</dbReference>
<dbReference type="SUPFAM" id="SSF55729">
    <property type="entry name" value="Acyl-CoA N-acyltransferases (Nat)"/>
    <property type="match status" value="1"/>
</dbReference>
<sequence length="106" mass="11932">MKMQHNPAKHRYEAIDDGDGTVAGFAAYRDRPGSRAFTHTEVSDAYAGQGVASELARFAVEDVRDSGLRLVPYCHYIARWLTKHPEYTGFVDWPKTTENSSEEPAR</sequence>
<organism evidence="3 4">
    <name type="scientific">Arthrobacter gandavensis</name>
    <dbReference type="NCBI Taxonomy" id="169960"/>
    <lineage>
        <taxon>Bacteria</taxon>
        <taxon>Bacillati</taxon>
        <taxon>Actinomycetota</taxon>
        <taxon>Actinomycetes</taxon>
        <taxon>Micrococcales</taxon>
        <taxon>Micrococcaceae</taxon>
        <taxon>Arthrobacter</taxon>
    </lineage>
</organism>
<dbReference type="InterPro" id="IPR045057">
    <property type="entry name" value="Gcn5-rel_NAT"/>
</dbReference>
<dbReference type="PANTHER" id="PTHR31435">
    <property type="entry name" value="PROTEIN NATD1"/>
    <property type="match status" value="1"/>
</dbReference>
<evidence type="ECO:0000259" key="2">
    <source>
        <dbReference type="PROSITE" id="PS51729"/>
    </source>
</evidence>
<dbReference type="PANTHER" id="PTHR31435:SF10">
    <property type="entry name" value="BSR4717 PROTEIN"/>
    <property type="match status" value="1"/>
</dbReference>
<keyword evidence="4" id="KW-1185">Reference proteome</keyword>
<dbReference type="PROSITE" id="PS51729">
    <property type="entry name" value="GNAT_YJDJ"/>
    <property type="match status" value="1"/>
</dbReference>
<dbReference type="EMBL" id="BAAALV010000002">
    <property type="protein sequence ID" value="GAA1909177.1"/>
    <property type="molecule type" value="Genomic_DNA"/>
</dbReference>
<protein>
    <submittedName>
        <fullName evidence="3">GNAT family N-acetyltransferase</fullName>
    </submittedName>
</protein>
<dbReference type="PROSITE" id="PS51186">
    <property type="entry name" value="GNAT"/>
    <property type="match status" value="1"/>
</dbReference>
<proteinExistence type="predicted"/>
<comment type="caution">
    <text evidence="3">The sequence shown here is derived from an EMBL/GenBank/DDBJ whole genome shotgun (WGS) entry which is preliminary data.</text>
</comment>
<evidence type="ECO:0000259" key="1">
    <source>
        <dbReference type="PROSITE" id="PS51186"/>
    </source>
</evidence>
<dbReference type="InterPro" id="IPR000182">
    <property type="entry name" value="GNAT_dom"/>
</dbReference>